<evidence type="ECO:0000313" key="4">
    <source>
        <dbReference type="Proteomes" id="UP000239872"/>
    </source>
</evidence>
<proteinExistence type="predicted"/>
<evidence type="ECO:0000256" key="2">
    <source>
        <dbReference type="SAM" id="SignalP"/>
    </source>
</evidence>
<comment type="caution">
    <text evidence="3">The sequence shown here is derived from an EMBL/GenBank/DDBJ whole genome shotgun (WGS) entry which is preliminary data.</text>
</comment>
<reference evidence="3 4" key="1">
    <citation type="submission" date="2018-01" db="EMBL/GenBank/DDBJ databases">
        <title>A novel member of the phylum Bacteroidetes isolated from glacier ice.</title>
        <authorList>
            <person name="Liu Q."/>
            <person name="Xin Y.-H."/>
        </authorList>
    </citation>
    <scope>NUCLEOTIDE SEQUENCE [LARGE SCALE GENOMIC DNA]</scope>
    <source>
        <strain evidence="3 4">RB1R16</strain>
    </source>
</reference>
<gene>
    <name evidence="3" type="ORF">CJD36_011685</name>
</gene>
<dbReference type="EMBL" id="PPSL01000003">
    <property type="protein sequence ID" value="PQJ10627.1"/>
    <property type="molecule type" value="Genomic_DNA"/>
</dbReference>
<evidence type="ECO:0000313" key="3">
    <source>
        <dbReference type="EMBL" id="PQJ10627.1"/>
    </source>
</evidence>
<keyword evidence="2" id="KW-0732">Signal</keyword>
<dbReference type="RefSeq" id="WP_105039355.1">
    <property type="nucleotide sequence ID" value="NZ_PPSL01000003.1"/>
</dbReference>
<dbReference type="AlphaFoldDB" id="A0A2S7SVH7"/>
<organism evidence="3 4">
    <name type="scientific">Flavipsychrobacter stenotrophus</name>
    <dbReference type="NCBI Taxonomy" id="2077091"/>
    <lineage>
        <taxon>Bacteria</taxon>
        <taxon>Pseudomonadati</taxon>
        <taxon>Bacteroidota</taxon>
        <taxon>Chitinophagia</taxon>
        <taxon>Chitinophagales</taxon>
        <taxon>Chitinophagaceae</taxon>
        <taxon>Flavipsychrobacter</taxon>
    </lineage>
</organism>
<keyword evidence="1" id="KW-0812">Transmembrane</keyword>
<keyword evidence="1" id="KW-1133">Transmembrane helix</keyword>
<dbReference type="PROSITE" id="PS51257">
    <property type="entry name" value="PROKAR_LIPOPROTEIN"/>
    <property type="match status" value="1"/>
</dbReference>
<name>A0A2S7SVH7_9BACT</name>
<feature type="signal peptide" evidence="2">
    <location>
        <begin position="1"/>
        <end position="22"/>
    </location>
</feature>
<keyword evidence="4" id="KW-1185">Reference proteome</keyword>
<protein>
    <recommendedName>
        <fullName evidence="5">DUF4190 domain-containing protein</fullName>
    </recommendedName>
</protein>
<accession>A0A2S7SVH7</accession>
<feature type="transmembrane region" description="Helical" evidence="1">
    <location>
        <begin position="125"/>
        <end position="151"/>
    </location>
</feature>
<dbReference type="Proteomes" id="UP000239872">
    <property type="component" value="Unassembled WGS sequence"/>
</dbReference>
<keyword evidence="1" id="KW-0472">Membrane</keyword>
<evidence type="ECO:0008006" key="5">
    <source>
        <dbReference type="Google" id="ProtNLM"/>
    </source>
</evidence>
<feature type="chain" id="PRO_5015740530" description="DUF4190 domain-containing protein" evidence="2">
    <location>
        <begin position="23"/>
        <end position="152"/>
    </location>
</feature>
<evidence type="ECO:0000256" key="1">
    <source>
        <dbReference type="SAM" id="Phobius"/>
    </source>
</evidence>
<sequence length="152" mass="15672">MKRSLITILVLLLVVVTSSCFAAFPVPAAANISLPVTIATGKKAFIERKVPHFLSSIAKAVGGEDDKKSTHLNTHKTGWQGLLASGLAVLALLTGSLPFALLLGAAALVFGIIGLNKAYHTNTGFAVVGVIVGSIIVLIGFVLLLTTATILV</sequence>
<feature type="transmembrane region" description="Helical" evidence="1">
    <location>
        <begin position="87"/>
        <end position="113"/>
    </location>
</feature>